<evidence type="ECO:0000313" key="1">
    <source>
        <dbReference type="EMBL" id="QEM07977.1"/>
    </source>
</evidence>
<dbReference type="Proteomes" id="UP000250557">
    <property type="component" value="Chromosome"/>
</dbReference>
<dbReference type="AlphaFoldDB" id="A0AAE6JL67"/>
<name>A0AAE6JL67_9SPHI</name>
<organism evidence="1 3">
    <name type="scientific">Mucilaginibacter rubeus</name>
    <dbReference type="NCBI Taxonomy" id="2027860"/>
    <lineage>
        <taxon>Bacteria</taxon>
        <taxon>Pseudomonadati</taxon>
        <taxon>Bacteroidota</taxon>
        <taxon>Sphingobacteriia</taxon>
        <taxon>Sphingobacteriales</taxon>
        <taxon>Sphingobacteriaceae</taxon>
        <taxon>Mucilaginibacter</taxon>
    </lineage>
</organism>
<dbReference type="RefSeq" id="WP_129569165.1">
    <property type="nucleotide sequence ID" value="NZ_CP043451.1"/>
</dbReference>
<evidence type="ECO:0000313" key="4">
    <source>
        <dbReference type="Proteomes" id="UP000663940"/>
    </source>
</evidence>
<accession>A0AAE6JL67</accession>
<evidence type="ECO:0000313" key="3">
    <source>
        <dbReference type="Proteomes" id="UP000250557"/>
    </source>
</evidence>
<dbReference type="EMBL" id="CP043451">
    <property type="protein sequence ID" value="QEM07977.1"/>
    <property type="molecule type" value="Genomic_DNA"/>
</dbReference>
<proteinExistence type="predicted"/>
<keyword evidence="4" id="KW-1185">Reference proteome</keyword>
<reference evidence="2 4" key="2">
    <citation type="submission" date="2021-03" db="EMBL/GenBank/DDBJ databases">
        <title>Mucilaginibacter strains isolated from gold and copper mining confer multi heavy-metal resistance.</title>
        <authorList>
            <person name="Li Y."/>
        </authorList>
    </citation>
    <scope>NUCLEOTIDE SEQUENCE [LARGE SCALE GENOMIC DNA]</scope>
    <source>
        <strain evidence="2 4">P2-4</strain>
    </source>
</reference>
<sequence>MDTLLIEVTNQNAYNLLRELEKLHLIKVLKNTSSPKIKLSDKFAGKLPIADAEKLQEHIKQSRKKWDI</sequence>
<gene>
    <name evidence="1" type="ORF">DIU31_032395</name>
    <name evidence="2" type="ORF">J3L21_28615</name>
</gene>
<dbReference type="EMBL" id="CP071880">
    <property type="protein sequence ID" value="QTE49450.1"/>
    <property type="molecule type" value="Genomic_DNA"/>
</dbReference>
<protein>
    <submittedName>
        <fullName evidence="1">Uncharacterized protein</fullName>
    </submittedName>
</protein>
<reference evidence="1 3" key="1">
    <citation type="submission" date="2019-08" db="EMBL/GenBank/DDBJ databases">
        <title>Comparative genome analysis confer to the adaptation heavy metal polluted environment.</title>
        <authorList>
            <person name="Li Y."/>
        </authorList>
    </citation>
    <scope>NUCLEOTIDE SEQUENCE [LARGE SCALE GENOMIC DNA]</scope>
    <source>
        <strain evidence="1 3">P2</strain>
    </source>
</reference>
<dbReference type="Proteomes" id="UP000663940">
    <property type="component" value="Chromosome"/>
</dbReference>
<evidence type="ECO:0000313" key="2">
    <source>
        <dbReference type="EMBL" id="QTE49450.1"/>
    </source>
</evidence>